<dbReference type="RefSeq" id="WP_025702263.1">
    <property type="nucleotide sequence ID" value="NZ_JAUSUY010000009.1"/>
</dbReference>
<name>A0ABU3HAB8_9BACL</name>
<dbReference type="Gene3D" id="3.90.550.10">
    <property type="entry name" value="Spore Coat Polysaccharide Biosynthesis Protein SpsA, Chain A"/>
    <property type="match status" value="1"/>
</dbReference>
<feature type="domain" description="Glycosyltransferase 2-like" evidence="2">
    <location>
        <begin position="5"/>
        <end position="127"/>
    </location>
</feature>
<dbReference type="InterPro" id="IPR001173">
    <property type="entry name" value="Glyco_trans_2-like"/>
</dbReference>
<dbReference type="PANTHER" id="PTHR22916">
    <property type="entry name" value="GLYCOSYLTRANSFERASE"/>
    <property type="match status" value="1"/>
</dbReference>
<dbReference type="Pfam" id="PF00535">
    <property type="entry name" value="Glycos_transf_2"/>
    <property type="match status" value="1"/>
</dbReference>
<reference evidence="3 4" key="1">
    <citation type="submission" date="2023-07" db="EMBL/GenBank/DDBJ databases">
        <title>Genomic Encyclopedia of Type Strains, Phase IV (KMG-IV): sequencing the most valuable type-strain genomes for metagenomic binning, comparative biology and taxonomic classification.</title>
        <authorList>
            <person name="Goeker M."/>
        </authorList>
    </citation>
    <scope>NUCLEOTIDE SEQUENCE [LARGE SCALE GENOMIC DNA]</scope>
    <source>
        <strain evidence="3 4">T98</strain>
    </source>
</reference>
<evidence type="ECO:0000259" key="2">
    <source>
        <dbReference type="Pfam" id="PF00535"/>
    </source>
</evidence>
<dbReference type="SUPFAM" id="SSF53448">
    <property type="entry name" value="Nucleotide-diphospho-sugar transferases"/>
    <property type="match status" value="1"/>
</dbReference>
<dbReference type="Proteomes" id="UP001248709">
    <property type="component" value="Unassembled WGS sequence"/>
</dbReference>
<accession>A0ABU3HAB8</accession>
<protein>
    <submittedName>
        <fullName evidence="3">Glycosyltransferase involved in cell wall biosynthesis</fullName>
    </submittedName>
</protein>
<organism evidence="3 4">
    <name type="scientific">Paenibacillus forsythiae</name>
    <dbReference type="NCBI Taxonomy" id="365616"/>
    <lineage>
        <taxon>Bacteria</taxon>
        <taxon>Bacillati</taxon>
        <taxon>Bacillota</taxon>
        <taxon>Bacilli</taxon>
        <taxon>Bacillales</taxon>
        <taxon>Paenibacillaceae</taxon>
        <taxon>Paenibacillus</taxon>
    </lineage>
</organism>
<dbReference type="EMBL" id="JAUSUY010000009">
    <property type="protein sequence ID" value="MDT3426977.1"/>
    <property type="molecule type" value="Genomic_DNA"/>
</dbReference>
<evidence type="ECO:0000256" key="1">
    <source>
        <dbReference type="ARBA" id="ARBA00006739"/>
    </source>
</evidence>
<comment type="caution">
    <text evidence="3">The sequence shown here is derived from an EMBL/GenBank/DDBJ whole genome shotgun (WGS) entry which is preliminary data.</text>
</comment>
<evidence type="ECO:0000313" key="3">
    <source>
        <dbReference type="EMBL" id="MDT3426977.1"/>
    </source>
</evidence>
<dbReference type="PANTHER" id="PTHR22916:SF65">
    <property type="entry name" value="SLR1065 PROTEIN"/>
    <property type="match status" value="1"/>
</dbReference>
<sequence>MDKISIVTPCYNAEKYIAETVHSVITQTAVESGRVELEYIICDGGSTDRTIERINSVHNGLAKVISEPDTGMYHALSKGFQQATGDICAYLNAGDYYSRHAFDVVLDLFETKPVKWLTGLNVSYNDRSQFVSSFLPYKYRKNLLGCGYYGMKLPFLQQESTFWSRELNEFIDYDFWPTFKYAGDYYLWRRFSEVAELKIVDAYLGGFRFHEGQLSENLEAYFAEMRSIGTKAGIKEFITLQFDRLIWKGDAKLKKRLNPDGLFQYDHRQQTWV</sequence>
<evidence type="ECO:0000313" key="4">
    <source>
        <dbReference type="Proteomes" id="UP001248709"/>
    </source>
</evidence>
<dbReference type="InterPro" id="IPR029044">
    <property type="entry name" value="Nucleotide-diphossugar_trans"/>
</dbReference>
<keyword evidence="4" id="KW-1185">Reference proteome</keyword>
<gene>
    <name evidence="3" type="ORF">J2Z22_002511</name>
</gene>
<proteinExistence type="inferred from homology"/>
<comment type="similarity">
    <text evidence="1">Belongs to the glycosyltransferase 2 family.</text>
</comment>